<dbReference type="EMBL" id="CM031809">
    <property type="protein sequence ID" value="KAG6666458.1"/>
    <property type="molecule type" value="Genomic_DNA"/>
</dbReference>
<dbReference type="GO" id="GO:0015292">
    <property type="term" value="F:uniporter activity"/>
    <property type="evidence" value="ECO:0007669"/>
    <property type="project" value="TreeGrafter"/>
</dbReference>
<evidence type="ECO:0000256" key="3">
    <source>
        <dbReference type="ARBA" id="ARBA00022448"/>
    </source>
</evidence>
<keyword evidence="4" id="KW-0109">Calcium transport</keyword>
<dbReference type="InterPro" id="IPR006769">
    <property type="entry name" value="MCU_C"/>
</dbReference>
<dbReference type="AlphaFoldDB" id="A0A8T1RHJ7"/>
<evidence type="ECO:0000256" key="7">
    <source>
        <dbReference type="ARBA" id="ARBA00022989"/>
    </source>
</evidence>
<proteinExistence type="inferred from homology"/>
<dbReference type="PANTHER" id="PTHR13462:SF31">
    <property type="entry name" value="CALCIUM UNIPORTER PROTEIN 1, MITOCHONDRIAL"/>
    <property type="match status" value="1"/>
</dbReference>
<dbReference type="Proteomes" id="UP000811609">
    <property type="component" value="Chromosome 1"/>
</dbReference>
<evidence type="ECO:0000259" key="10">
    <source>
        <dbReference type="Pfam" id="PF04678"/>
    </source>
</evidence>
<dbReference type="Proteomes" id="UP000811246">
    <property type="component" value="Chromosome 1"/>
</dbReference>
<keyword evidence="9" id="KW-0472">Membrane</keyword>
<protein>
    <recommendedName>
        <fullName evidence="10">Calcium uniporter protein C-terminal domain-containing protein</fullName>
    </recommendedName>
</protein>
<sequence length="360" mass="40487">MAFRKTLAQRLLNITKPSTQTLANCRVSSSSVGRTRFPPDRVQTTIDPDPGDNSIFRRFLHKRAAFQPELRSLPIGENLMAKLKSLGIAQDRIRLDCLSPSPGISKAGSSEVTEGLTVEDARKLLRVAQLDTVKARLRDIQKTWIPYSDFVRVCREGCSDSDQGLRLSKVLDESGTVIVLGNIVIIRPEQVAKAIQSLIPLPGANPNDPSLERQELEEMQRQKAAIDREADALVRRELWCGLGFLMVQTAGFMRLTFWELSWDVMEPICFYLTSMYCMAGYAFFLRTSKEPSFEGFYHSRFTVKQKRLMEFHNFDIARYNELRRACCPNSSSSSSSEYAASSAASMFGNDGKIQFGGLNQ</sequence>
<dbReference type="EMBL" id="CM031825">
    <property type="protein sequence ID" value="KAG6729529.1"/>
    <property type="molecule type" value="Genomic_DNA"/>
</dbReference>
<keyword evidence="3" id="KW-0813">Transport</keyword>
<keyword evidence="8" id="KW-0406">Ion transport</keyword>
<comment type="subcellular location">
    <subcellularLocation>
        <location evidence="1">Membrane</location>
        <topology evidence="1">Multi-pass membrane protein</topology>
    </subcellularLocation>
</comment>
<accession>A0A8T1RHJ7</accession>
<dbReference type="GO" id="GO:0036444">
    <property type="term" value="P:calcium import into the mitochondrion"/>
    <property type="evidence" value="ECO:0007669"/>
    <property type="project" value="TreeGrafter"/>
</dbReference>
<dbReference type="PANTHER" id="PTHR13462">
    <property type="entry name" value="CALCIUM UNIPORTER PROTEIN, MITOCHONDRIAL"/>
    <property type="match status" value="1"/>
</dbReference>
<keyword evidence="5" id="KW-0812">Transmembrane</keyword>
<keyword evidence="6" id="KW-0106">Calcium</keyword>
<dbReference type="Pfam" id="PF04678">
    <property type="entry name" value="MCU"/>
    <property type="match status" value="1"/>
</dbReference>
<comment type="caution">
    <text evidence="11">The sequence shown here is derived from an EMBL/GenBank/DDBJ whole genome shotgun (WGS) entry which is preliminary data.</text>
</comment>
<keyword evidence="7" id="KW-1133">Transmembrane helix</keyword>
<evidence type="ECO:0000256" key="4">
    <source>
        <dbReference type="ARBA" id="ARBA00022568"/>
    </source>
</evidence>
<comment type="similarity">
    <text evidence="2">Belongs to the MCU (TC 1.A.77) family.</text>
</comment>
<reference evidence="11" key="1">
    <citation type="submission" date="2020-12" db="EMBL/GenBank/DDBJ databases">
        <title>WGS assembly of Carya illinoinensis cv. Pawnee.</title>
        <authorList>
            <person name="Platts A."/>
            <person name="Shu S."/>
            <person name="Wright S."/>
            <person name="Barry K."/>
            <person name="Edger P."/>
            <person name="Pires J.C."/>
            <person name="Schmutz J."/>
        </authorList>
    </citation>
    <scope>NUCLEOTIDE SEQUENCE</scope>
    <source>
        <tissue evidence="11">Leaf</tissue>
    </source>
</reference>
<evidence type="ECO:0000256" key="2">
    <source>
        <dbReference type="ARBA" id="ARBA00005653"/>
    </source>
</evidence>
<keyword evidence="13" id="KW-1185">Reference proteome</keyword>
<evidence type="ECO:0000313" key="12">
    <source>
        <dbReference type="EMBL" id="KAG6729529.1"/>
    </source>
</evidence>
<evidence type="ECO:0000313" key="11">
    <source>
        <dbReference type="EMBL" id="KAG6666458.1"/>
    </source>
</evidence>
<name>A0A8T1RHJ7_CARIL</name>
<evidence type="ECO:0000256" key="5">
    <source>
        <dbReference type="ARBA" id="ARBA00022692"/>
    </source>
</evidence>
<evidence type="ECO:0000256" key="1">
    <source>
        <dbReference type="ARBA" id="ARBA00004141"/>
    </source>
</evidence>
<reference evidence="12" key="2">
    <citation type="submission" date="2021-01" db="EMBL/GenBank/DDBJ databases">
        <authorList>
            <person name="Lovell J.T."/>
            <person name="Bentley N."/>
            <person name="Bhattarai G."/>
            <person name="Jenkins J.W."/>
            <person name="Sreedasyam A."/>
            <person name="Alarcon Y."/>
            <person name="Bock C."/>
            <person name="Boston L."/>
            <person name="Carlson J."/>
            <person name="Cervantes K."/>
            <person name="Clermont K."/>
            <person name="Krom N."/>
            <person name="Kubenka K."/>
            <person name="Mamidi S."/>
            <person name="Mattison C."/>
            <person name="Monteros M."/>
            <person name="Pisani C."/>
            <person name="Plott C."/>
            <person name="Rajasekar S."/>
            <person name="Rhein H.S."/>
            <person name="Rohla C."/>
            <person name="Song M."/>
            <person name="Hilaire R.S."/>
            <person name="Shu S."/>
            <person name="Wells L."/>
            <person name="Wang X."/>
            <person name="Webber J."/>
            <person name="Heerema R.J."/>
            <person name="Klein P."/>
            <person name="Conner P."/>
            <person name="Grauke L."/>
            <person name="Grimwood J."/>
            <person name="Schmutz J."/>
            <person name="Randall J.J."/>
        </authorList>
    </citation>
    <scope>NUCLEOTIDE SEQUENCE</scope>
    <source>
        <tissue evidence="12">Leaf</tissue>
    </source>
</reference>
<dbReference type="GO" id="GO:0051560">
    <property type="term" value="P:mitochondrial calcium ion homeostasis"/>
    <property type="evidence" value="ECO:0007669"/>
    <property type="project" value="InterPro"/>
</dbReference>
<dbReference type="GO" id="GO:0005262">
    <property type="term" value="F:calcium channel activity"/>
    <property type="evidence" value="ECO:0007669"/>
    <property type="project" value="TreeGrafter"/>
</dbReference>
<gene>
    <name evidence="11" type="ORF">CIPAW_01G032200</name>
    <name evidence="12" type="ORF">I3842_01G032500</name>
</gene>
<evidence type="ECO:0000313" key="13">
    <source>
        <dbReference type="Proteomes" id="UP000811609"/>
    </source>
</evidence>
<evidence type="ECO:0000256" key="9">
    <source>
        <dbReference type="ARBA" id="ARBA00023136"/>
    </source>
</evidence>
<dbReference type="InterPro" id="IPR039055">
    <property type="entry name" value="MCU_fam"/>
</dbReference>
<evidence type="ECO:0000256" key="6">
    <source>
        <dbReference type="ARBA" id="ARBA00022837"/>
    </source>
</evidence>
<evidence type="ECO:0000256" key="8">
    <source>
        <dbReference type="ARBA" id="ARBA00023065"/>
    </source>
</evidence>
<organism evidence="11 13">
    <name type="scientific">Carya illinoinensis</name>
    <name type="common">Pecan</name>
    <dbReference type="NCBI Taxonomy" id="32201"/>
    <lineage>
        <taxon>Eukaryota</taxon>
        <taxon>Viridiplantae</taxon>
        <taxon>Streptophyta</taxon>
        <taxon>Embryophyta</taxon>
        <taxon>Tracheophyta</taxon>
        <taxon>Spermatophyta</taxon>
        <taxon>Magnoliopsida</taxon>
        <taxon>eudicotyledons</taxon>
        <taxon>Gunneridae</taxon>
        <taxon>Pentapetalae</taxon>
        <taxon>rosids</taxon>
        <taxon>fabids</taxon>
        <taxon>Fagales</taxon>
        <taxon>Juglandaceae</taxon>
        <taxon>Carya</taxon>
    </lineage>
</organism>
<feature type="domain" description="Calcium uniporter protein C-terminal" evidence="10">
    <location>
        <begin position="162"/>
        <end position="322"/>
    </location>
</feature>
<dbReference type="GO" id="GO:1990246">
    <property type="term" value="C:uniplex complex"/>
    <property type="evidence" value="ECO:0007669"/>
    <property type="project" value="TreeGrafter"/>
</dbReference>
<dbReference type="OrthoDB" id="278338at2759"/>